<evidence type="ECO:0000313" key="1">
    <source>
        <dbReference type="EMBL" id="CAD1478865.1"/>
    </source>
</evidence>
<protein>
    <submittedName>
        <fullName evidence="1">Uncharacterized protein</fullName>
    </submittedName>
</protein>
<proteinExistence type="predicted"/>
<sequence>ANGNGCLLAMFVSVVDSQWSFSTSKIQNFDRKFAAKILNGFRHM</sequence>
<evidence type="ECO:0000313" key="2">
    <source>
        <dbReference type="Proteomes" id="UP000752696"/>
    </source>
</evidence>
<reference evidence="1" key="1">
    <citation type="submission" date="2020-07" db="EMBL/GenBank/DDBJ databases">
        <authorList>
            <person name="Nazaruddin N."/>
        </authorList>
    </citation>
    <scope>NUCLEOTIDE SEQUENCE</scope>
</reference>
<organism evidence="1 2">
    <name type="scientific">Heterotrigona itama</name>
    <dbReference type="NCBI Taxonomy" id="395501"/>
    <lineage>
        <taxon>Eukaryota</taxon>
        <taxon>Metazoa</taxon>
        <taxon>Ecdysozoa</taxon>
        <taxon>Arthropoda</taxon>
        <taxon>Hexapoda</taxon>
        <taxon>Insecta</taxon>
        <taxon>Pterygota</taxon>
        <taxon>Neoptera</taxon>
        <taxon>Endopterygota</taxon>
        <taxon>Hymenoptera</taxon>
        <taxon>Apocrita</taxon>
        <taxon>Aculeata</taxon>
        <taxon>Apoidea</taxon>
        <taxon>Anthophila</taxon>
        <taxon>Apidae</taxon>
        <taxon>Heterotrigona</taxon>
    </lineage>
</organism>
<comment type="caution">
    <text evidence="1">The sequence shown here is derived from an EMBL/GenBank/DDBJ whole genome shotgun (WGS) entry which is preliminary data.</text>
</comment>
<feature type="non-terminal residue" evidence="1">
    <location>
        <position position="1"/>
    </location>
</feature>
<name>A0A6V7HJ04_9HYME</name>
<gene>
    <name evidence="1" type="ORF">MHI_LOCUS829028</name>
</gene>
<dbReference type="AlphaFoldDB" id="A0A6V7HJ04"/>
<accession>A0A6V7HJ04</accession>
<dbReference type="EMBL" id="CAJDYZ010011080">
    <property type="protein sequence ID" value="CAD1478865.1"/>
    <property type="molecule type" value="Genomic_DNA"/>
</dbReference>
<dbReference type="Proteomes" id="UP000752696">
    <property type="component" value="Unassembled WGS sequence"/>
</dbReference>
<keyword evidence="2" id="KW-1185">Reference proteome</keyword>